<protein>
    <submittedName>
        <fullName evidence="2">CLUMA_CG016837, isoform A</fullName>
    </submittedName>
</protein>
<keyword evidence="3" id="KW-1185">Reference proteome</keyword>
<evidence type="ECO:0000256" key="1">
    <source>
        <dbReference type="SAM" id="Phobius"/>
    </source>
</evidence>
<reference evidence="2 3" key="1">
    <citation type="submission" date="2015-04" db="EMBL/GenBank/DDBJ databases">
        <authorList>
            <person name="Syromyatnikov M.Y."/>
            <person name="Popov V.N."/>
        </authorList>
    </citation>
    <scope>NUCLEOTIDE SEQUENCE [LARGE SCALE GENOMIC DNA]</scope>
</reference>
<gene>
    <name evidence="2" type="ORF">CLUMA_CG016837</name>
</gene>
<accession>A0A1J1ISL6</accession>
<keyword evidence="1" id="KW-0812">Transmembrane</keyword>
<name>A0A1J1ISL6_9DIPT</name>
<sequence>MKNLHYSTILENLSRHFEIKDVVFTLFEHSLIRFDQPQEHRNNRDTCLTLKMNPFLSHKASLKTDRIWFGFVFFSNFAIELCFNAAQFATHNSRSKSRRVLIVQSNVEKFRCFTFYCKKKRISPA</sequence>
<dbReference type="AlphaFoldDB" id="A0A1J1ISL6"/>
<dbReference type="Proteomes" id="UP000183832">
    <property type="component" value="Unassembled WGS sequence"/>
</dbReference>
<evidence type="ECO:0000313" key="3">
    <source>
        <dbReference type="Proteomes" id="UP000183832"/>
    </source>
</evidence>
<evidence type="ECO:0000313" key="2">
    <source>
        <dbReference type="EMBL" id="CRL03120.1"/>
    </source>
</evidence>
<organism evidence="2 3">
    <name type="scientific">Clunio marinus</name>
    <dbReference type="NCBI Taxonomy" id="568069"/>
    <lineage>
        <taxon>Eukaryota</taxon>
        <taxon>Metazoa</taxon>
        <taxon>Ecdysozoa</taxon>
        <taxon>Arthropoda</taxon>
        <taxon>Hexapoda</taxon>
        <taxon>Insecta</taxon>
        <taxon>Pterygota</taxon>
        <taxon>Neoptera</taxon>
        <taxon>Endopterygota</taxon>
        <taxon>Diptera</taxon>
        <taxon>Nematocera</taxon>
        <taxon>Chironomoidea</taxon>
        <taxon>Chironomidae</taxon>
        <taxon>Clunio</taxon>
    </lineage>
</organism>
<proteinExistence type="predicted"/>
<keyword evidence="1" id="KW-1133">Transmembrane helix</keyword>
<keyword evidence="1" id="KW-0472">Membrane</keyword>
<dbReference type="EMBL" id="CVRI01000059">
    <property type="protein sequence ID" value="CRL03120.1"/>
    <property type="molecule type" value="Genomic_DNA"/>
</dbReference>
<feature type="transmembrane region" description="Helical" evidence="1">
    <location>
        <begin position="67"/>
        <end position="89"/>
    </location>
</feature>